<feature type="domain" description="NAD-dependent epimerase/dehydratase" evidence="1">
    <location>
        <begin position="17"/>
        <end position="255"/>
    </location>
</feature>
<dbReference type="EMBL" id="CP014060">
    <property type="protein sequence ID" value="AMG38499.1"/>
    <property type="molecule type" value="Genomic_DNA"/>
</dbReference>
<evidence type="ECO:0000313" key="3">
    <source>
        <dbReference type="Proteomes" id="UP000060602"/>
    </source>
</evidence>
<reference evidence="3" key="1">
    <citation type="submission" date="2015-12" db="EMBL/GenBank/DDBJ databases">
        <title>FDA dAtabase for Regulatory Grade micrObial Sequences (FDA-ARGOS): Supporting development and validation of Infectious Disease Dx tests.</title>
        <authorList>
            <person name="Case J."/>
            <person name="Tallon L."/>
            <person name="Sadzewicz L."/>
            <person name="Sengamalay N."/>
            <person name="Ott S."/>
            <person name="Godinez A."/>
            <person name="Nagaraj S."/>
            <person name="Nadendla S."/>
            <person name="Sichtig H."/>
        </authorList>
    </citation>
    <scope>NUCLEOTIDE SEQUENCE [LARGE SCALE GENOMIC DNA]</scope>
    <source>
        <strain evidence="3">FDAARGOS_147</strain>
    </source>
</reference>
<dbReference type="InterPro" id="IPR036291">
    <property type="entry name" value="NAD(P)-bd_dom_sf"/>
</dbReference>
<dbReference type="SUPFAM" id="SSF51735">
    <property type="entry name" value="NAD(P)-binding Rossmann-fold domains"/>
    <property type="match status" value="1"/>
</dbReference>
<dbReference type="Proteomes" id="UP000060602">
    <property type="component" value="Chromosome"/>
</dbReference>
<dbReference type="RefSeq" id="WP_006391547.1">
    <property type="nucleotide sequence ID" value="NZ_CP014060.2"/>
</dbReference>
<dbReference type="AlphaFoldDB" id="A0A0X8P2B3"/>
<organism evidence="2 3">
    <name type="scientific">Alcaligenes xylosoxydans xylosoxydans</name>
    <name type="common">Achromobacter xylosoxidans</name>
    <dbReference type="NCBI Taxonomy" id="85698"/>
    <lineage>
        <taxon>Bacteria</taxon>
        <taxon>Pseudomonadati</taxon>
        <taxon>Pseudomonadota</taxon>
        <taxon>Betaproteobacteria</taxon>
        <taxon>Burkholderiales</taxon>
        <taxon>Alcaligenaceae</taxon>
        <taxon>Achromobacter</taxon>
    </lineage>
</organism>
<gene>
    <name evidence="2" type="ORF">AL504_22190</name>
</gene>
<proteinExistence type="predicted"/>
<dbReference type="PANTHER" id="PTHR43245">
    <property type="entry name" value="BIFUNCTIONAL POLYMYXIN RESISTANCE PROTEIN ARNA"/>
    <property type="match status" value="1"/>
</dbReference>
<dbReference type="Gene3D" id="3.40.50.720">
    <property type="entry name" value="NAD(P)-binding Rossmann-like Domain"/>
    <property type="match status" value="1"/>
</dbReference>
<name>A0A0X8P2B3_ALCXX</name>
<protein>
    <submittedName>
        <fullName evidence="2">Epimerase</fullName>
    </submittedName>
</protein>
<sequence>MTTDKKSAALPLADARILIAGAASLVGSHTADALLAAGVREVILLDNFAFGTPEAIAHLQGNPRVKVVRGDLMRLPDLLAATEGVDGVLHLAAYMTLGFAQTPWQAVDVNIRGAQNMLEACRANKVKKIVFASSNAVYGYGSGIAGALVENGPFHSVGAPPAAILYGASKIMGEQLCRQYYQKAGLDYVVLRYSTVYGERQHYRAANSLYIMETYDRVRQGERPVLPGDGTDTKHFVHVSDVARANVAAFQSDATDVAVNVSGPAPITTGELVRLVLDYCNSDLEPEIRPDPPGTVRLTSGGAFHIPHDLAGQQIGWQPQVGMAEGVTRLLAWREAQEGGKGGQGKV</sequence>
<dbReference type="Pfam" id="PF01370">
    <property type="entry name" value="Epimerase"/>
    <property type="match status" value="1"/>
</dbReference>
<dbReference type="InterPro" id="IPR001509">
    <property type="entry name" value="Epimerase_deHydtase"/>
</dbReference>
<dbReference type="PANTHER" id="PTHR43245:SF53">
    <property type="entry name" value="EPIMERASE-RELATED"/>
    <property type="match status" value="1"/>
</dbReference>
<evidence type="ECO:0000259" key="1">
    <source>
        <dbReference type="Pfam" id="PF01370"/>
    </source>
</evidence>
<dbReference type="InterPro" id="IPR050177">
    <property type="entry name" value="Lipid_A_modif_metabolic_enz"/>
</dbReference>
<accession>A0A0X8P2B3</accession>
<evidence type="ECO:0000313" key="2">
    <source>
        <dbReference type="EMBL" id="AMG38499.1"/>
    </source>
</evidence>